<dbReference type="Pfam" id="PF12796">
    <property type="entry name" value="Ank_2"/>
    <property type="match status" value="1"/>
</dbReference>
<dbReference type="InterPro" id="IPR002110">
    <property type="entry name" value="Ankyrin_rpt"/>
</dbReference>
<dbReference type="VEuPathDB" id="FungiDB:I7I51_04461"/>
<dbReference type="PANTHER" id="PTHR24198:SF165">
    <property type="entry name" value="ANKYRIN REPEAT-CONTAINING PROTEIN-RELATED"/>
    <property type="match status" value="1"/>
</dbReference>
<keyword evidence="2 3" id="KW-0040">ANK repeat</keyword>
<accession>A0A8A1MCD3</accession>
<dbReference type="GO" id="GO:0016301">
    <property type="term" value="F:kinase activity"/>
    <property type="evidence" value="ECO:0007669"/>
    <property type="project" value="UniProtKB-KW"/>
</dbReference>
<keyword evidence="6" id="KW-0418">Kinase</keyword>
<feature type="repeat" description="ANK" evidence="3">
    <location>
        <begin position="117"/>
        <end position="151"/>
    </location>
</feature>
<dbReference type="PROSITE" id="PS50088">
    <property type="entry name" value="ANK_REPEAT"/>
    <property type="match status" value="2"/>
</dbReference>
<feature type="region of interest" description="Disordered" evidence="4">
    <location>
        <begin position="362"/>
        <end position="382"/>
    </location>
</feature>
<keyword evidence="1" id="KW-0677">Repeat</keyword>
<gene>
    <name evidence="6" type="ORF">I7I51_04461</name>
</gene>
<evidence type="ECO:0000256" key="1">
    <source>
        <dbReference type="ARBA" id="ARBA00022737"/>
    </source>
</evidence>
<evidence type="ECO:0000313" key="6">
    <source>
        <dbReference type="EMBL" id="QSS62284.1"/>
    </source>
</evidence>
<feature type="repeat" description="ANK" evidence="3">
    <location>
        <begin position="152"/>
        <end position="184"/>
    </location>
</feature>
<dbReference type="InterPro" id="IPR036770">
    <property type="entry name" value="Ankyrin_rpt-contain_sf"/>
</dbReference>
<dbReference type="OrthoDB" id="341259at2759"/>
<dbReference type="PANTHER" id="PTHR24198">
    <property type="entry name" value="ANKYRIN REPEAT AND PROTEIN KINASE DOMAIN-CONTAINING PROTEIN"/>
    <property type="match status" value="1"/>
</dbReference>
<keyword evidence="5" id="KW-0472">Membrane</keyword>
<evidence type="ECO:0000256" key="3">
    <source>
        <dbReference type="PROSITE-ProRule" id="PRU00023"/>
    </source>
</evidence>
<feature type="transmembrane region" description="Helical" evidence="5">
    <location>
        <begin position="729"/>
        <end position="749"/>
    </location>
</feature>
<feature type="region of interest" description="Disordered" evidence="4">
    <location>
        <begin position="418"/>
        <end position="442"/>
    </location>
</feature>
<keyword evidence="5" id="KW-1133">Transmembrane helix</keyword>
<dbReference type="Gene3D" id="1.25.40.20">
    <property type="entry name" value="Ankyrin repeat-containing domain"/>
    <property type="match status" value="1"/>
</dbReference>
<feature type="transmembrane region" description="Helical" evidence="5">
    <location>
        <begin position="794"/>
        <end position="812"/>
    </location>
</feature>
<dbReference type="EMBL" id="CP069111">
    <property type="protein sequence ID" value="QSS62284.1"/>
    <property type="molecule type" value="Genomic_DNA"/>
</dbReference>
<keyword evidence="5" id="KW-0812">Transmembrane</keyword>
<evidence type="ECO:0000256" key="5">
    <source>
        <dbReference type="SAM" id="Phobius"/>
    </source>
</evidence>
<protein>
    <submittedName>
        <fullName evidence="6">Serine/threonine-protein kinase ripk4</fullName>
    </submittedName>
</protein>
<dbReference type="PROSITE" id="PS50297">
    <property type="entry name" value="ANK_REP_REGION"/>
    <property type="match status" value="1"/>
</dbReference>
<feature type="compositionally biased region" description="Basic and acidic residues" evidence="4">
    <location>
        <begin position="362"/>
        <end position="373"/>
    </location>
</feature>
<organism evidence="6 7">
    <name type="scientific">Ajellomyces capsulatus</name>
    <name type="common">Darling's disease fungus</name>
    <name type="synonym">Histoplasma capsulatum</name>
    <dbReference type="NCBI Taxonomy" id="5037"/>
    <lineage>
        <taxon>Eukaryota</taxon>
        <taxon>Fungi</taxon>
        <taxon>Dikarya</taxon>
        <taxon>Ascomycota</taxon>
        <taxon>Pezizomycotina</taxon>
        <taxon>Eurotiomycetes</taxon>
        <taxon>Eurotiomycetidae</taxon>
        <taxon>Onygenales</taxon>
        <taxon>Ajellomycetaceae</taxon>
        <taxon>Histoplasma</taxon>
    </lineage>
</organism>
<dbReference type="Proteomes" id="UP000663671">
    <property type="component" value="Chromosome 5"/>
</dbReference>
<dbReference type="SUPFAM" id="SSF48403">
    <property type="entry name" value="Ankyrin repeat"/>
    <property type="match status" value="1"/>
</dbReference>
<sequence length="823" mass="93345">MASVGWLRPEETWHRFEWSTSLGEEDIPLESARFSTLQPARIRILRCRQNIESVDMTNDHEARKILPTCRKLQWLYGVQHEFDSESLRVLEAVSEGNEDELLRLLDNGVDLRAVNSDGLTALHLAVALLNGHANVALALLRNKANIDALTPDGHTLLFSAVMHDDLEIIEFLLDNGANKYLRDDNGETVDKLSKSDHMLELLRSDRVLHGPPIERGRAKPEIHYTVPSLPTEETDKFNSCQGFQDTIIDFILEGTEKRIDDMLYGKGPEAIMNSAKKTKMDKPASFSRHFGERESGAIVLREESKSKLALVNGIGQQYRASSTLSSYMRPLCRTIKVPFLHFETHTGYERMAAFLTREKNRREGAVHDSERQPSKISPFRHGRIRPGARARTSCARPGGRGVNKRASSDTRNYFHMEDLTRPGTDIPARNTISPRVAEPLPSPSTNIAKTHSQNYLSENANYPGRKLGIFRLILAGKERHMRLWTSTPRMIPPRTKILLSLGLMVIKLRESTSLLMLCPEAPELELLLIFLGMTANRQMQQQIELNLKARNLGHDHFSHGKRKDKNKNDSGFMLDWVTRKKQKSGFSRRDSHVRTERWRASVINEELHRRYQIDQETKCFGDFAKILPESNRRKTPSSEIFSISAETKLLVEIKDIIDELGILHMILSDQTILIEEFSKYLVEHKKPKNANPSDDHSSPLPLSFMAAFFAINIDSFPWNKGDKLPMDYVLRYMFSISGAISIPFILIALNQDRIAEFLKNHGKPTATVFIVLSLAILLSVIWTRDLAPGMKAAVTVFIVLLTILALAVRIVTRDITFEGNGLT</sequence>
<name>A0A8A1MCD3_AJECA</name>
<feature type="transmembrane region" description="Helical" evidence="5">
    <location>
        <begin position="764"/>
        <end position="782"/>
    </location>
</feature>
<evidence type="ECO:0000313" key="7">
    <source>
        <dbReference type="Proteomes" id="UP000663671"/>
    </source>
</evidence>
<evidence type="ECO:0000256" key="2">
    <source>
        <dbReference type="ARBA" id="ARBA00023043"/>
    </source>
</evidence>
<evidence type="ECO:0000256" key="4">
    <source>
        <dbReference type="SAM" id="MobiDB-lite"/>
    </source>
</evidence>
<dbReference type="AlphaFoldDB" id="A0A8A1MCD3"/>
<keyword evidence="6" id="KW-0808">Transferase</keyword>
<dbReference type="SMART" id="SM00248">
    <property type="entry name" value="ANK"/>
    <property type="match status" value="3"/>
</dbReference>
<proteinExistence type="predicted"/>
<reference evidence="6" key="1">
    <citation type="submission" date="2021-01" db="EMBL/GenBank/DDBJ databases">
        <title>Chromosome-level genome assembly of a human fungal pathogen reveals clustering of transcriptionally co-regulated genes.</title>
        <authorList>
            <person name="Voorhies M."/>
            <person name="Cohen S."/>
            <person name="Shea T.P."/>
            <person name="Petrus S."/>
            <person name="Munoz J.F."/>
            <person name="Poplawski S."/>
            <person name="Goldman W.E."/>
            <person name="Michael T."/>
            <person name="Cuomo C.A."/>
            <person name="Sil A."/>
            <person name="Beyhan S."/>
        </authorList>
    </citation>
    <scope>NUCLEOTIDE SEQUENCE</scope>
    <source>
        <strain evidence="6">WU24</strain>
    </source>
</reference>